<dbReference type="NCBIfam" id="TIGR00611">
    <property type="entry name" value="recf"/>
    <property type="match status" value="1"/>
</dbReference>
<evidence type="ECO:0000313" key="12">
    <source>
        <dbReference type="EMBL" id="ORC34610.1"/>
    </source>
</evidence>
<dbReference type="Pfam" id="PF02463">
    <property type="entry name" value="SMC_N"/>
    <property type="match status" value="1"/>
</dbReference>
<dbReference type="InterPro" id="IPR018078">
    <property type="entry name" value="DNA-binding_RecF_CS"/>
</dbReference>
<dbReference type="GO" id="GO:0000731">
    <property type="term" value="P:DNA synthesis involved in DNA repair"/>
    <property type="evidence" value="ECO:0007669"/>
    <property type="project" value="TreeGrafter"/>
</dbReference>
<feature type="domain" description="RecF/RecN/SMC N-terminal" evidence="11">
    <location>
        <begin position="4"/>
        <end position="326"/>
    </location>
</feature>
<organism evidence="12 13">
    <name type="scientific">Marispirochaeta aestuarii</name>
    <dbReference type="NCBI Taxonomy" id="1963862"/>
    <lineage>
        <taxon>Bacteria</taxon>
        <taxon>Pseudomonadati</taxon>
        <taxon>Spirochaetota</taxon>
        <taxon>Spirochaetia</taxon>
        <taxon>Spirochaetales</taxon>
        <taxon>Spirochaetaceae</taxon>
        <taxon>Marispirochaeta</taxon>
    </lineage>
</organism>
<keyword evidence="5 9" id="KW-0235">DNA replication</keyword>
<comment type="subcellular location">
    <subcellularLocation>
        <location evidence="1 9 10">Cytoplasm</location>
    </subcellularLocation>
</comment>
<feature type="binding site" evidence="9">
    <location>
        <begin position="30"/>
        <end position="37"/>
    </location>
    <ligand>
        <name>ATP</name>
        <dbReference type="ChEBI" id="CHEBI:30616"/>
    </ligand>
</feature>
<comment type="caution">
    <text evidence="12">The sequence shown here is derived from an EMBL/GenBank/DDBJ whole genome shotgun (WGS) entry which is preliminary data.</text>
</comment>
<keyword evidence="7 9" id="KW-0067">ATP-binding</keyword>
<dbReference type="OrthoDB" id="9803889at2"/>
<keyword evidence="9 10" id="KW-0234">DNA repair</keyword>
<keyword evidence="4 9" id="KW-0963">Cytoplasm</keyword>
<comment type="function">
    <text evidence="9 10">The RecF protein is involved in DNA metabolism; it is required for DNA replication and normal SOS inducibility. RecF binds preferentially to single-stranded, linear DNA. It also seems to bind ATP.</text>
</comment>
<keyword evidence="13" id="KW-1185">Reference proteome</keyword>
<evidence type="ECO:0000256" key="9">
    <source>
        <dbReference type="HAMAP-Rule" id="MF_00365"/>
    </source>
</evidence>
<keyword evidence="9 10" id="KW-0227">DNA damage</keyword>
<keyword evidence="6 9" id="KW-0547">Nucleotide-binding</keyword>
<dbReference type="InterPro" id="IPR027417">
    <property type="entry name" value="P-loop_NTPase"/>
</dbReference>
<dbReference type="HAMAP" id="MF_00365">
    <property type="entry name" value="RecF"/>
    <property type="match status" value="1"/>
</dbReference>
<evidence type="ECO:0000259" key="11">
    <source>
        <dbReference type="Pfam" id="PF02463"/>
    </source>
</evidence>
<dbReference type="PROSITE" id="PS00618">
    <property type="entry name" value="RECF_2"/>
    <property type="match status" value="1"/>
</dbReference>
<dbReference type="GO" id="GO:0005737">
    <property type="term" value="C:cytoplasm"/>
    <property type="evidence" value="ECO:0007669"/>
    <property type="project" value="UniProtKB-SubCell"/>
</dbReference>
<evidence type="ECO:0000313" key="13">
    <source>
        <dbReference type="Proteomes" id="UP000192343"/>
    </source>
</evidence>
<name>A0A1Y1RXR7_9SPIO</name>
<dbReference type="STRING" id="1963862.B4O97_11720"/>
<dbReference type="AlphaFoldDB" id="A0A1Y1RXR7"/>
<proteinExistence type="inferred from homology"/>
<dbReference type="InterPro" id="IPR042174">
    <property type="entry name" value="RecF_2"/>
</dbReference>
<dbReference type="GO" id="GO:0006260">
    <property type="term" value="P:DNA replication"/>
    <property type="evidence" value="ECO:0007669"/>
    <property type="project" value="UniProtKB-UniRule"/>
</dbReference>
<dbReference type="Proteomes" id="UP000192343">
    <property type="component" value="Unassembled WGS sequence"/>
</dbReference>
<reference evidence="12 13" key="1">
    <citation type="submission" date="2017-03" db="EMBL/GenBank/DDBJ databases">
        <title>Draft Genome sequence of Marispirochaeta sp. strain JC444.</title>
        <authorList>
            <person name="Shivani Y."/>
            <person name="Subhash Y."/>
            <person name="Sasikala C."/>
            <person name="Ramana C."/>
        </authorList>
    </citation>
    <scope>NUCLEOTIDE SEQUENCE [LARGE SCALE GENOMIC DNA]</scope>
    <source>
        <strain evidence="12 13">JC444</strain>
    </source>
</reference>
<dbReference type="PANTHER" id="PTHR32182:SF0">
    <property type="entry name" value="DNA REPLICATION AND REPAIR PROTEIN RECF"/>
    <property type="match status" value="1"/>
</dbReference>
<sequence>MGFRRVAVYGYRNLQDAAVDTGAEEIFLVGENGQGKTNFLEAVYFLSFGSSFRSAADFLVPRDDGKEFSVRGIFQDSEREIDIALKYQGRKKEIRLDGKQIRDRKELVSNVPCIVFTHGDIDFVAGRPERRRWFINQIMSLFNPLFIDLLRSYNRLIKQKNQVLKEGPASLLDSYDLQIARAGLEIQRRRRETIQDFNRTFSRLFGEISRFSGELTIEYRPSWKAAEDEEHVVRLLASQRGRDLDQGMCTSGPHRDRIRFVHQGNDYVQTASTGQLRLISLVLRVAQSIFFSEKTRKKPVLLLDDVLLELDLERRKRFLASLPAYEQAFFTFLPDEPYREYRKPGTLILQVKSGILTPV</sequence>
<dbReference type="SUPFAM" id="SSF52540">
    <property type="entry name" value="P-loop containing nucleoside triphosphate hydrolases"/>
    <property type="match status" value="1"/>
</dbReference>
<dbReference type="GO" id="GO:0009432">
    <property type="term" value="P:SOS response"/>
    <property type="evidence" value="ECO:0007669"/>
    <property type="project" value="UniProtKB-UniRule"/>
</dbReference>
<dbReference type="RefSeq" id="WP_083051032.1">
    <property type="nucleotide sequence ID" value="NZ_MWQY01000012.1"/>
</dbReference>
<gene>
    <name evidence="9" type="primary">recF</name>
    <name evidence="12" type="ORF">B4O97_11720</name>
</gene>
<evidence type="ECO:0000256" key="8">
    <source>
        <dbReference type="ARBA" id="ARBA00023125"/>
    </source>
</evidence>
<dbReference type="InterPro" id="IPR003395">
    <property type="entry name" value="RecF/RecN/SMC_N"/>
</dbReference>
<evidence type="ECO:0000256" key="6">
    <source>
        <dbReference type="ARBA" id="ARBA00022741"/>
    </source>
</evidence>
<dbReference type="EMBL" id="MWQY01000012">
    <property type="protein sequence ID" value="ORC34610.1"/>
    <property type="molecule type" value="Genomic_DNA"/>
</dbReference>
<evidence type="ECO:0000256" key="4">
    <source>
        <dbReference type="ARBA" id="ARBA00022490"/>
    </source>
</evidence>
<evidence type="ECO:0000256" key="2">
    <source>
        <dbReference type="ARBA" id="ARBA00008016"/>
    </source>
</evidence>
<dbReference type="GO" id="GO:0005524">
    <property type="term" value="F:ATP binding"/>
    <property type="evidence" value="ECO:0007669"/>
    <property type="project" value="UniProtKB-UniRule"/>
</dbReference>
<accession>A0A1Y1RXR7</accession>
<keyword evidence="9 10" id="KW-0742">SOS response</keyword>
<dbReference type="PANTHER" id="PTHR32182">
    <property type="entry name" value="DNA REPLICATION AND REPAIR PROTEIN RECF"/>
    <property type="match status" value="1"/>
</dbReference>
<evidence type="ECO:0000256" key="1">
    <source>
        <dbReference type="ARBA" id="ARBA00004496"/>
    </source>
</evidence>
<dbReference type="GO" id="GO:0003697">
    <property type="term" value="F:single-stranded DNA binding"/>
    <property type="evidence" value="ECO:0007669"/>
    <property type="project" value="UniProtKB-UniRule"/>
</dbReference>
<evidence type="ECO:0000256" key="5">
    <source>
        <dbReference type="ARBA" id="ARBA00022705"/>
    </source>
</evidence>
<dbReference type="GO" id="GO:0006302">
    <property type="term" value="P:double-strand break repair"/>
    <property type="evidence" value="ECO:0007669"/>
    <property type="project" value="TreeGrafter"/>
</dbReference>
<dbReference type="Gene3D" id="1.20.1050.90">
    <property type="entry name" value="RecF/RecN/SMC, N-terminal domain"/>
    <property type="match status" value="1"/>
</dbReference>
<evidence type="ECO:0000256" key="10">
    <source>
        <dbReference type="RuleBase" id="RU000578"/>
    </source>
</evidence>
<dbReference type="Gene3D" id="3.40.50.300">
    <property type="entry name" value="P-loop containing nucleotide triphosphate hydrolases"/>
    <property type="match status" value="1"/>
</dbReference>
<evidence type="ECO:0000256" key="3">
    <source>
        <dbReference type="ARBA" id="ARBA00020170"/>
    </source>
</evidence>
<keyword evidence="8 9" id="KW-0238">DNA-binding</keyword>
<protein>
    <recommendedName>
        <fullName evidence="3 9">DNA replication and repair protein RecF</fullName>
    </recommendedName>
</protein>
<dbReference type="InterPro" id="IPR001238">
    <property type="entry name" value="DNA-binding_RecF"/>
</dbReference>
<comment type="similarity">
    <text evidence="2 9 10">Belongs to the RecF family.</text>
</comment>
<evidence type="ECO:0000256" key="7">
    <source>
        <dbReference type="ARBA" id="ARBA00022840"/>
    </source>
</evidence>